<feature type="domain" description="Acyl-CoA dehydrogenase C-terminal" evidence="5">
    <location>
        <begin position="257"/>
        <end position="371"/>
    </location>
</feature>
<dbReference type="PANTHER" id="PTHR43831">
    <property type="entry name" value="ISOBUTYRYL-COA DEHYDROGENASE"/>
    <property type="match status" value="1"/>
</dbReference>
<proteinExistence type="predicted"/>
<protein>
    <submittedName>
        <fullName evidence="6">Acyl-CoA dehydrogenase</fullName>
    </submittedName>
</protein>
<organism evidence="6 7">
    <name type="scientific">Duganella guangzhouensis</name>
    <dbReference type="NCBI Taxonomy" id="2666084"/>
    <lineage>
        <taxon>Bacteria</taxon>
        <taxon>Pseudomonadati</taxon>
        <taxon>Pseudomonadota</taxon>
        <taxon>Betaproteobacteria</taxon>
        <taxon>Burkholderiales</taxon>
        <taxon>Oxalobacteraceae</taxon>
        <taxon>Telluria group</taxon>
        <taxon>Duganella</taxon>
    </lineage>
</organism>
<gene>
    <name evidence="6" type="ORF">GJ699_10780</name>
</gene>
<dbReference type="EMBL" id="WKJK01000005">
    <property type="protein sequence ID" value="MRW90470.1"/>
    <property type="molecule type" value="Genomic_DNA"/>
</dbReference>
<comment type="caution">
    <text evidence="6">The sequence shown here is derived from an EMBL/GenBank/DDBJ whole genome shotgun (WGS) entry which is preliminary data.</text>
</comment>
<keyword evidence="2" id="KW-0560">Oxidoreductase</keyword>
<dbReference type="InterPro" id="IPR006091">
    <property type="entry name" value="Acyl-CoA_Oxase/DH_mid-dom"/>
</dbReference>
<dbReference type="Gene3D" id="1.20.140.10">
    <property type="entry name" value="Butyryl-CoA Dehydrogenase, subunit A, domain 3"/>
    <property type="match status" value="1"/>
</dbReference>
<dbReference type="GO" id="GO:0016627">
    <property type="term" value="F:oxidoreductase activity, acting on the CH-CH group of donors"/>
    <property type="evidence" value="ECO:0007669"/>
    <property type="project" value="InterPro"/>
</dbReference>
<feature type="domain" description="Acyl-CoA oxidase/dehydrogenase middle" evidence="3">
    <location>
        <begin position="135"/>
        <end position="225"/>
    </location>
</feature>
<dbReference type="InterPro" id="IPR013107">
    <property type="entry name" value="Acyl-CoA_DH_C"/>
</dbReference>
<evidence type="ECO:0000259" key="4">
    <source>
        <dbReference type="Pfam" id="PF02771"/>
    </source>
</evidence>
<keyword evidence="1" id="KW-0285">Flavoprotein</keyword>
<dbReference type="InterPro" id="IPR037069">
    <property type="entry name" value="AcylCoA_DH/ox_N_sf"/>
</dbReference>
<dbReference type="InterPro" id="IPR013786">
    <property type="entry name" value="AcylCoA_DH/ox_N"/>
</dbReference>
<dbReference type="Pfam" id="PF02771">
    <property type="entry name" value="Acyl-CoA_dh_N"/>
    <property type="match status" value="1"/>
</dbReference>
<dbReference type="Pfam" id="PF02770">
    <property type="entry name" value="Acyl-CoA_dh_M"/>
    <property type="match status" value="1"/>
</dbReference>
<evidence type="ECO:0000313" key="6">
    <source>
        <dbReference type="EMBL" id="MRW90470.1"/>
    </source>
</evidence>
<keyword evidence="7" id="KW-1185">Reference proteome</keyword>
<evidence type="ECO:0000259" key="5">
    <source>
        <dbReference type="Pfam" id="PF08028"/>
    </source>
</evidence>
<sequence>MTSVLRLPTAEHSHQLDSAEFAALLEQLSAEFAATAEQYDRDGSFPHRNFERLHELGLLGLTVPRALGGLGANLAQTTRVIAAVARGEPSTALVLVMQYLHHASGRGNKWPQHLLQRVNEETLRDGALINALRVEPELGTPARGGLPGTIARRTPEGWRISGTKIYSTGIPRLTWLAVWARSDDAEPLVGSWLVHRDTPGITINESWDHLGMRATGSHEVVFDDVLVPLDHAVDVNPAGSSPELDASLLLWMSVLLSAIYDGVARNARDWLATWLEERVPANLGAPLASLPRFQEALGQLDAWLFSNRVLLDAAANGAVPPQDAFRIKYLVTNTAIQVVEKAIELSGNPGLSRANPLERYYRDVLCSRIHTPQNDTILTNSGCAAFAARAAARKASTSGVAGISNITAKDAS</sequence>
<reference evidence="6 7" key="1">
    <citation type="submission" date="2019-11" db="EMBL/GenBank/DDBJ databases">
        <title>Novel species isolated from a subtropical stream in China.</title>
        <authorList>
            <person name="Lu H."/>
        </authorList>
    </citation>
    <scope>NUCLEOTIDE SEQUENCE [LARGE SCALE GENOMIC DNA]</scope>
    <source>
        <strain evidence="6 7">FT80W</strain>
    </source>
</reference>
<dbReference type="AlphaFoldDB" id="A0A6I2KY96"/>
<dbReference type="RefSeq" id="WP_154375981.1">
    <property type="nucleotide sequence ID" value="NZ_WKJK01000005.1"/>
</dbReference>
<dbReference type="GO" id="GO:0050660">
    <property type="term" value="F:flavin adenine dinucleotide binding"/>
    <property type="evidence" value="ECO:0007669"/>
    <property type="project" value="InterPro"/>
</dbReference>
<dbReference type="InterPro" id="IPR036250">
    <property type="entry name" value="AcylCo_DH-like_C"/>
</dbReference>
<evidence type="ECO:0000256" key="2">
    <source>
        <dbReference type="ARBA" id="ARBA00023002"/>
    </source>
</evidence>
<evidence type="ECO:0000256" key="1">
    <source>
        <dbReference type="ARBA" id="ARBA00022630"/>
    </source>
</evidence>
<dbReference type="SUPFAM" id="SSF47203">
    <property type="entry name" value="Acyl-CoA dehydrogenase C-terminal domain-like"/>
    <property type="match status" value="1"/>
</dbReference>
<dbReference type="PANTHER" id="PTHR43831:SF1">
    <property type="entry name" value="ISOBUTYRYL-COA DEHYDROGENASE, MITOCHONDRIAL"/>
    <property type="match status" value="1"/>
</dbReference>
<dbReference type="SUPFAM" id="SSF56645">
    <property type="entry name" value="Acyl-CoA dehydrogenase NM domain-like"/>
    <property type="match status" value="1"/>
</dbReference>
<dbReference type="Gene3D" id="2.40.110.10">
    <property type="entry name" value="Butyryl-CoA Dehydrogenase, subunit A, domain 2"/>
    <property type="match status" value="1"/>
</dbReference>
<feature type="domain" description="Acyl-CoA dehydrogenase/oxidase N-terminal" evidence="4">
    <location>
        <begin position="28"/>
        <end position="97"/>
    </location>
</feature>
<dbReference type="PIRSF" id="PIRSF016578">
    <property type="entry name" value="HsaA"/>
    <property type="match status" value="1"/>
</dbReference>
<name>A0A6I2KY96_9BURK</name>
<evidence type="ECO:0000259" key="3">
    <source>
        <dbReference type="Pfam" id="PF02770"/>
    </source>
</evidence>
<dbReference type="CDD" id="cd00567">
    <property type="entry name" value="ACAD"/>
    <property type="match status" value="1"/>
</dbReference>
<accession>A0A6I2KY96</accession>
<dbReference type="Pfam" id="PF08028">
    <property type="entry name" value="Acyl-CoA_dh_2"/>
    <property type="match status" value="1"/>
</dbReference>
<dbReference type="InterPro" id="IPR052547">
    <property type="entry name" value="Mito_Isobutyryl-CoADH"/>
</dbReference>
<dbReference type="Gene3D" id="1.10.540.10">
    <property type="entry name" value="Acyl-CoA dehydrogenase/oxidase, N-terminal domain"/>
    <property type="match status" value="1"/>
</dbReference>
<dbReference type="InterPro" id="IPR046373">
    <property type="entry name" value="Acyl-CoA_Oxase/DH_mid-dom_sf"/>
</dbReference>
<dbReference type="Proteomes" id="UP000433309">
    <property type="component" value="Unassembled WGS sequence"/>
</dbReference>
<evidence type="ECO:0000313" key="7">
    <source>
        <dbReference type="Proteomes" id="UP000433309"/>
    </source>
</evidence>
<dbReference type="InterPro" id="IPR009100">
    <property type="entry name" value="AcylCoA_DH/oxidase_NM_dom_sf"/>
</dbReference>